<dbReference type="Proteomes" id="UP000183832">
    <property type="component" value="Unassembled WGS sequence"/>
</dbReference>
<organism evidence="1 2">
    <name type="scientific">Clunio marinus</name>
    <dbReference type="NCBI Taxonomy" id="568069"/>
    <lineage>
        <taxon>Eukaryota</taxon>
        <taxon>Metazoa</taxon>
        <taxon>Ecdysozoa</taxon>
        <taxon>Arthropoda</taxon>
        <taxon>Hexapoda</taxon>
        <taxon>Insecta</taxon>
        <taxon>Pterygota</taxon>
        <taxon>Neoptera</taxon>
        <taxon>Endopterygota</taxon>
        <taxon>Diptera</taxon>
        <taxon>Nematocera</taxon>
        <taxon>Chironomoidea</taxon>
        <taxon>Chironomidae</taxon>
        <taxon>Clunio</taxon>
    </lineage>
</organism>
<evidence type="ECO:0000313" key="2">
    <source>
        <dbReference type="Proteomes" id="UP000183832"/>
    </source>
</evidence>
<keyword evidence="2" id="KW-1185">Reference proteome</keyword>
<protein>
    <submittedName>
        <fullName evidence="1">CLUMA_CG001144, isoform A</fullName>
    </submittedName>
</protein>
<dbReference type="AlphaFoldDB" id="A0A1J1HLL1"/>
<accession>A0A1J1HLL1</accession>
<reference evidence="1 2" key="1">
    <citation type="submission" date="2015-04" db="EMBL/GenBank/DDBJ databases">
        <authorList>
            <person name="Syromyatnikov M.Y."/>
            <person name="Popov V.N."/>
        </authorList>
    </citation>
    <scope>NUCLEOTIDE SEQUENCE [LARGE SCALE GENOMIC DNA]</scope>
</reference>
<evidence type="ECO:0000313" key="1">
    <source>
        <dbReference type="EMBL" id="CRK87342.1"/>
    </source>
</evidence>
<gene>
    <name evidence="1" type="ORF">CLUMA_CG001144</name>
</gene>
<dbReference type="EMBL" id="CVRI01000004">
    <property type="protein sequence ID" value="CRK87342.1"/>
    <property type="molecule type" value="Genomic_DNA"/>
</dbReference>
<name>A0A1J1HLL1_9DIPT</name>
<sequence>MENLKFILEDSSNDVSPVDDPLKYKINVKSKLITHENAIKIPKKKQTTCHDHLISYMSSIAVALRRSNLLKSHLFGGFNQTRFNETLNRDFSTRFHALLVVFLKLSGLLNELTAVAVLHGEEIVM</sequence>
<proteinExistence type="predicted"/>